<evidence type="ECO:0000313" key="4">
    <source>
        <dbReference type="Proteomes" id="UP000030653"/>
    </source>
</evidence>
<dbReference type="EMBL" id="JH795877">
    <property type="protein sequence ID" value="EJT97455.1"/>
    <property type="molecule type" value="Genomic_DNA"/>
</dbReference>
<dbReference type="OrthoDB" id="2523927at2759"/>
<name>M5FNH5_DACPD</name>
<feature type="compositionally biased region" description="Pro residues" evidence="2">
    <location>
        <begin position="53"/>
        <end position="64"/>
    </location>
</feature>
<dbReference type="HOGENOM" id="CLU_608343_0_0_1"/>
<dbReference type="GeneID" id="63685876"/>
<evidence type="ECO:0000256" key="2">
    <source>
        <dbReference type="SAM" id="MobiDB-lite"/>
    </source>
</evidence>
<evidence type="ECO:0000313" key="3">
    <source>
        <dbReference type="EMBL" id="EJT97455.1"/>
    </source>
</evidence>
<protein>
    <recommendedName>
        <fullName evidence="5">Protein kinase domain-containing protein</fullName>
    </recommendedName>
</protein>
<proteinExistence type="predicted"/>
<dbReference type="InterPro" id="IPR052396">
    <property type="entry name" value="Meiotic_Drive_Suppr_Kinase"/>
</dbReference>
<gene>
    <name evidence="3" type="ORF">DACRYDRAFT_119537</name>
</gene>
<dbReference type="PANTHER" id="PTHR37171">
    <property type="entry name" value="SERINE/THREONINE-PROTEIN KINASE YRZF-RELATED"/>
    <property type="match status" value="1"/>
</dbReference>
<feature type="region of interest" description="Disordered" evidence="2">
    <location>
        <begin position="275"/>
        <end position="384"/>
    </location>
</feature>
<feature type="compositionally biased region" description="Polar residues" evidence="2">
    <location>
        <begin position="307"/>
        <end position="322"/>
    </location>
</feature>
<dbReference type="AlphaFoldDB" id="M5FNH5"/>
<evidence type="ECO:0000256" key="1">
    <source>
        <dbReference type="SAM" id="Coils"/>
    </source>
</evidence>
<feature type="compositionally biased region" description="Basic and acidic residues" evidence="2">
    <location>
        <begin position="275"/>
        <end position="295"/>
    </location>
</feature>
<dbReference type="InterPro" id="IPR011009">
    <property type="entry name" value="Kinase-like_dom_sf"/>
</dbReference>
<dbReference type="RefSeq" id="XP_040624353.1">
    <property type="nucleotide sequence ID" value="XM_040770814.1"/>
</dbReference>
<evidence type="ECO:0008006" key="5">
    <source>
        <dbReference type="Google" id="ProtNLM"/>
    </source>
</evidence>
<sequence>MLKTTRTTSMLTIALNTLLQPGCRRLARSITTVRPPPRGPRAHLRSPGFVSPSPSPSFPASPPQPKRRPRFSRNTPPPLPSSRRSLLGRDPRSILVTFRSIWPNVTVFPLWGPGLPDTDSGLPFSLDLHKPQRVGESGYLMRGVLDAGSYKIRAFVKAADTRAGDAVGLAHKAALEREAEVYERLKREDETLWGNVVPYPYGLYAGEGFMLFIMSYIGQPLSHLQKSQEESVRLLVEKLHAWDVVHGDVRPHHVIQEKKGPVRLVDLHKAKGHGEVLVGEEKDTASVEEGRKEIQEMQGEPTGGDTLITTTPNSDSTPATENASPNQPNPTPLPPAPDSTPAPPSKSCPGPLCPELQDLGPHLRKRDLTPLPGRAAKHQKKVKLDKEEKVRLNAAKAEKKARDEEESRIARLEWAMEKERRALVRTFRVKKNGEGEVWEPSWGDRVNSRS</sequence>
<reference evidence="3 4" key="1">
    <citation type="journal article" date="2012" name="Science">
        <title>The Paleozoic origin of enzymatic lignin decomposition reconstructed from 31 fungal genomes.</title>
        <authorList>
            <person name="Floudas D."/>
            <person name="Binder M."/>
            <person name="Riley R."/>
            <person name="Barry K."/>
            <person name="Blanchette R.A."/>
            <person name="Henrissat B."/>
            <person name="Martinez A.T."/>
            <person name="Otillar R."/>
            <person name="Spatafora J.W."/>
            <person name="Yadav J.S."/>
            <person name="Aerts A."/>
            <person name="Benoit I."/>
            <person name="Boyd A."/>
            <person name="Carlson A."/>
            <person name="Copeland A."/>
            <person name="Coutinho P.M."/>
            <person name="de Vries R.P."/>
            <person name="Ferreira P."/>
            <person name="Findley K."/>
            <person name="Foster B."/>
            <person name="Gaskell J."/>
            <person name="Glotzer D."/>
            <person name="Gorecki P."/>
            <person name="Heitman J."/>
            <person name="Hesse C."/>
            <person name="Hori C."/>
            <person name="Igarashi K."/>
            <person name="Jurgens J.A."/>
            <person name="Kallen N."/>
            <person name="Kersten P."/>
            <person name="Kohler A."/>
            <person name="Kuees U."/>
            <person name="Kumar T.K.A."/>
            <person name="Kuo A."/>
            <person name="LaButti K."/>
            <person name="Larrondo L.F."/>
            <person name="Lindquist E."/>
            <person name="Ling A."/>
            <person name="Lombard V."/>
            <person name="Lucas S."/>
            <person name="Lundell T."/>
            <person name="Martin R."/>
            <person name="McLaughlin D.J."/>
            <person name="Morgenstern I."/>
            <person name="Morin E."/>
            <person name="Murat C."/>
            <person name="Nagy L.G."/>
            <person name="Nolan M."/>
            <person name="Ohm R.A."/>
            <person name="Patyshakuliyeva A."/>
            <person name="Rokas A."/>
            <person name="Ruiz-Duenas F.J."/>
            <person name="Sabat G."/>
            <person name="Salamov A."/>
            <person name="Samejima M."/>
            <person name="Schmutz J."/>
            <person name="Slot J.C."/>
            <person name="St John F."/>
            <person name="Stenlid J."/>
            <person name="Sun H."/>
            <person name="Sun S."/>
            <person name="Syed K."/>
            <person name="Tsang A."/>
            <person name="Wiebenga A."/>
            <person name="Young D."/>
            <person name="Pisabarro A."/>
            <person name="Eastwood D.C."/>
            <person name="Martin F."/>
            <person name="Cullen D."/>
            <person name="Grigoriev I.V."/>
            <person name="Hibbett D.S."/>
        </authorList>
    </citation>
    <scope>NUCLEOTIDE SEQUENCE [LARGE SCALE GENOMIC DNA]</scope>
    <source>
        <strain evidence="3 4">DJM-731 SS1</strain>
    </source>
</reference>
<accession>M5FNH5</accession>
<feature type="region of interest" description="Disordered" evidence="2">
    <location>
        <begin position="30"/>
        <end position="86"/>
    </location>
</feature>
<feature type="coiled-coil region" evidence="1">
    <location>
        <begin position="387"/>
        <end position="422"/>
    </location>
</feature>
<keyword evidence="1" id="KW-0175">Coiled coil</keyword>
<dbReference type="SUPFAM" id="SSF56112">
    <property type="entry name" value="Protein kinase-like (PK-like)"/>
    <property type="match status" value="1"/>
</dbReference>
<keyword evidence="4" id="KW-1185">Reference proteome</keyword>
<organism evidence="3 4">
    <name type="scientific">Dacryopinax primogenitus (strain DJM 731)</name>
    <name type="common">Brown rot fungus</name>
    <dbReference type="NCBI Taxonomy" id="1858805"/>
    <lineage>
        <taxon>Eukaryota</taxon>
        <taxon>Fungi</taxon>
        <taxon>Dikarya</taxon>
        <taxon>Basidiomycota</taxon>
        <taxon>Agaricomycotina</taxon>
        <taxon>Dacrymycetes</taxon>
        <taxon>Dacrymycetales</taxon>
        <taxon>Dacrymycetaceae</taxon>
        <taxon>Dacryopinax</taxon>
    </lineage>
</organism>
<feature type="compositionally biased region" description="Pro residues" evidence="2">
    <location>
        <begin position="327"/>
        <end position="346"/>
    </location>
</feature>
<dbReference type="Proteomes" id="UP000030653">
    <property type="component" value="Unassembled WGS sequence"/>
</dbReference>
<dbReference type="PANTHER" id="PTHR37171:SF1">
    <property type="entry name" value="SERINE_THREONINE-PROTEIN KINASE YRZF-RELATED"/>
    <property type="match status" value="1"/>
</dbReference>